<feature type="compositionally biased region" description="Low complexity" evidence="1">
    <location>
        <begin position="38"/>
        <end position="61"/>
    </location>
</feature>
<evidence type="ECO:0000313" key="3">
    <source>
        <dbReference type="Proteomes" id="UP000623129"/>
    </source>
</evidence>
<feature type="region of interest" description="Disordered" evidence="1">
    <location>
        <begin position="38"/>
        <end position="81"/>
    </location>
</feature>
<dbReference type="EMBL" id="SWLB01000081">
    <property type="protein sequence ID" value="KAF3320266.1"/>
    <property type="molecule type" value="Genomic_DNA"/>
</dbReference>
<comment type="caution">
    <text evidence="2">The sequence shown here is derived from an EMBL/GenBank/DDBJ whole genome shotgun (WGS) entry which is preliminary data.</text>
</comment>
<evidence type="ECO:0000256" key="1">
    <source>
        <dbReference type="SAM" id="MobiDB-lite"/>
    </source>
</evidence>
<gene>
    <name evidence="2" type="ORF">FCM35_KLT22138</name>
</gene>
<dbReference type="AlphaFoldDB" id="A0A833QCV2"/>
<name>A0A833QCV2_9POAL</name>
<keyword evidence="3" id="KW-1185">Reference proteome</keyword>
<accession>A0A833QCV2</accession>
<proteinExistence type="predicted"/>
<sequence length="81" mass="9039">MAAQSRTIPMKKKKRPKPMLTFSSFARCSLLSLPKFTTTHFSSSSSSPHSNANSHNTNPNNIKEIDLSSDDDEEEDQEVLV</sequence>
<dbReference type="Proteomes" id="UP000623129">
    <property type="component" value="Unassembled WGS sequence"/>
</dbReference>
<protein>
    <submittedName>
        <fullName evidence="2">Uncharacterized protein</fullName>
    </submittedName>
</protein>
<organism evidence="2 3">
    <name type="scientific">Carex littledalei</name>
    <dbReference type="NCBI Taxonomy" id="544730"/>
    <lineage>
        <taxon>Eukaryota</taxon>
        <taxon>Viridiplantae</taxon>
        <taxon>Streptophyta</taxon>
        <taxon>Embryophyta</taxon>
        <taxon>Tracheophyta</taxon>
        <taxon>Spermatophyta</taxon>
        <taxon>Magnoliopsida</taxon>
        <taxon>Liliopsida</taxon>
        <taxon>Poales</taxon>
        <taxon>Cyperaceae</taxon>
        <taxon>Cyperoideae</taxon>
        <taxon>Cariceae</taxon>
        <taxon>Carex</taxon>
        <taxon>Carex subgen. Euthyceras</taxon>
    </lineage>
</organism>
<reference evidence="2" key="1">
    <citation type="submission" date="2020-01" db="EMBL/GenBank/DDBJ databases">
        <title>Genome sequence of Kobresia littledalei, the first chromosome-level genome in the family Cyperaceae.</title>
        <authorList>
            <person name="Qu G."/>
        </authorList>
    </citation>
    <scope>NUCLEOTIDE SEQUENCE</scope>
    <source>
        <strain evidence="2">C.B.Clarke</strain>
        <tissue evidence="2">Leaf</tissue>
    </source>
</reference>
<evidence type="ECO:0000313" key="2">
    <source>
        <dbReference type="EMBL" id="KAF3320266.1"/>
    </source>
</evidence>
<feature type="compositionally biased region" description="Acidic residues" evidence="1">
    <location>
        <begin position="67"/>
        <end position="81"/>
    </location>
</feature>